<evidence type="ECO:0000256" key="1">
    <source>
        <dbReference type="SAM" id="MobiDB-lite"/>
    </source>
</evidence>
<gene>
    <name evidence="2" type="ORF">KME60_21605</name>
</gene>
<feature type="region of interest" description="Disordered" evidence="1">
    <location>
        <begin position="1"/>
        <end position="22"/>
    </location>
</feature>
<proteinExistence type="predicted"/>
<accession>A0A951QP42</accession>
<name>A0A951QP42_9CYAN</name>
<dbReference type="Proteomes" id="UP000729701">
    <property type="component" value="Unassembled WGS sequence"/>
</dbReference>
<dbReference type="EMBL" id="JAHHGZ010000025">
    <property type="protein sequence ID" value="MBW4669934.1"/>
    <property type="molecule type" value="Genomic_DNA"/>
</dbReference>
<evidence type="ECO:0000313" key="2">
    <source>
        <dbReference type="EMBL" id="MBW4669934.1"/>
    </source>
</evidence>
<feature type="compositionally biased region" description="Low complexity" evidence="1">
    <location>
        <begin position="1"/>
        <end position="11"/>
    </location>
</feature>
<organism evidence="2 3">
    <name type="scientific">Cyanomargarita calcarea GSE-NOS-MK-12-04C</name>
    <dbReference type="NCBI Taxonomy" id="2839659"/>
    <lineage>
        <taxon>Bacteria</taxon>
        <taxon>Bacillati</taxon>
        <taxon>Cyanobacteriota</taxon>
        <taxon>Cyanophyceae</taxon>
        <taxon>Nostocales</taxon>
        <taxon>Cyanomargaritaceae</taxon>
        <taxon>Cyanomargarita</taxon>
    </lineage>
</organism>
<feature type="compositionally biased region" description="Basic and acidic residues" evidence="1">
    <location>
        <begin position="40"/>
        <end position="49"/>
    </location>
</feature>
<evidence type="ECO:0000313" key="3">
    <source>
        <dbReference type="Proteomes" id="UP000729701"/>
    </source>
</evidence>
<protein>
    <submittedName>
        <fullName evidence="2">Uncharacterized protein</fullName>
    </submittedName>
</protein>
<comment type="caution">
    <text evidence="2">The sequence shown here is derived from an EMBL/GenBank/DDBJ whole genome shotgun (WGS) entry which is preliminary data.</text>
</comment>
<reference evidence="2" key="2">
    <citation type="journal article" date="2022" name="Microbiol. Resour. Announc.">
        <title>Metagenome Sequencing to Explore Phylogenomics of Terrestrial Cyanobacteria.</title>
        <authorList>
            <person name="Ward R.D."/>
            <person name="Stajich J.E."/>
            <person name="Johansen J.R."/>
            <person name="Huntemann M."/>
            <person name="Clum A."/>
            <person name="Foster B."/>
            <person name="Foster B."/>
            <person name="Roux S."/>
            <person name="Palaniappan K."/>
            <person name="Varghese N."/>
            <person name="Mukherjee S."/>
            <person name="Reddy T.B.K."/>
            <person name="Daum C."/>
            <person name="Copeland A."/>
            <person name="Chen I.A."/>
            <person name="Ivanova N.N."/>
            <person name="Kyrpides N.C."/>
            <person name="Shapiro N."/>
            <person name="Eloe-Fadrosh E.A."/>
            <person name="Pietrasiak N."/>
        </authorList>
    </citation>
    <scope>NUCLEOTIDE SEQUENCE</scope>
    <source>
        <strain evidence="2">GSE-NOS-MK-12-04C</strain>
    </source>
</reference>
<reference evidence="2" key="1">
    <citation type="submission" date="2021-05" db="EMBL/GenBank/DDBJ databases">
        <authorList>
            <person name="Pietrasiak N."/>
            <person name="Ward R."/>
            <person name="Stajich J.E."/>
            <person name="Kurbessoian T."/>
        </authorList>
    </citation>
    <scope>NUCLEOTIDE SEQUENCE</scope>
    <source>
        <strain evidence="2">GSE-NOS-MK-12-04C</strain>
    </source>
</reference>
<feature type="region of interest" description="Disordered" evidence="1">
    <location>
        <begin position="40"/>
        <end position="63"/>
    </location>
</feature>
<sequence>MNQKKNNQPEKNNLEGEAVQLSPEMLDKIKHPRATDQVMRDLSPEELKHNNALVPEMFDEPSD</sequence>
<dbReference type="AlphaFoldDB" id="A0A951QP42"/>